<dbReference type="EMBL" id="UGHP01000001">
    <property type="protein sequence ID" value="STQ81299.1"/>
    <property type="molecule type" value="Genomic_DNA"/>
</dbReference>
<dbReference type="Pfam" id="PF19759">
    <property type="entry name" value="DUF6246"/>
    <property type="match status" value="1"/>
</dbReference>
<accession>A0A377PMB5</accession>
<sequence length="310" mass="34449">MTALIDIGEVSISDSRDGGKDYLLSPSFEAMTRIGNPNEIVEAYAIVHGSELSGFLTGYASAFGRLPDWLSSSLYRVAEKMLSTSMRVIQACCQDDLAPIIGEWKGWRSCVVYRPGQMPRNDIIVMAQHLLQHGVVGKAKVRRLQRHETGETTNSFSAFDYISAARSHFGMSRDEASKLTMTEFQFLLAAKYPDQKGFTREEYESVADEYLKKQAARRRRRRYNAVCSLPDPCYSFGTFIEGDRDMKKLLVAAILLIAAPCFANNADAVSAARDAVTKNLESRYKSGECDKWKLMASGGSIAKESAIAKM</sequence>
<protein>
    <submittedName>
        <fullName evidence="1">Uncharacterized protein</fullName>
    </submittedName>
</protein>
<reference evidence="1 2" key="1">
    <citation type="submission" date="2018-06" db="EMBL/GenBank/DDBJ databases">
        <authorList>
            <consortium name="Pathogen Informatics"/>
            <person name="Doyle S."/>
        </authorList>
    </citation>
    <scope>NUCLEOTIDE SEQUENCE [LARGE SCALE GENOMIC DNA]</scope>
    <source>
        <strain evidence="1 2">NCTC8105</strain>
    </source>
</reference>
<gene>
    <name evidence="1" type="ORF">NCTC8105_03479</name>
</gene>
<dbReference type="AlphaFoldDB" id="A0A377PMB5"/>
<dbReference type="InterPro" id="IPR046213">
    <property type="entry name" value="DUF6246"/>
</dbReference>
<evidence type="ECO:0000313" key="2">
    <source>
        <dbReference type="Proteomes" id="UP000254821"/>
    </source>
</evidence>
<dbReference type="Proteomes" id="UP000254821">
    <property type="component" value="Unassembled WGS sequence"/>
</dbReference>
<proteinExistence type="predicted"/>
<name>A0A377PMB5_HAFAL</name>
<evidence type="ECO:0000313" key="1">
    <source>
        <dbReference type="EMBL" id="STQ81299.1"/>
    </source>
</evidence>
<organism evidence="1 2">
    <name type="scientific">Hafnia alvei</name>
    <dbReference type="NCBI Taxonomy" id="569"/>
    <lineage>
        <taxon>Bacteria</taxon>
        <taxon>Pseudomonadati</taxon>
        <taxon>Pseudomonadota</taxon>
        <taxon>Gammaproteobacteria</taxon>
        <taxon>Enterobacterales</taxon>
        <taxon>Hafniaceae</taxon>
        <taxon>Hafnia</taxon>
    </lineage>
</organism>